<keyword evidence="5" id="KW-1185">Reference proteome</keyword>
<proteinExistence type="predicted"/>
<dbReference type="SUPFAM" id="SSF54534">
    <property type="entry name" value="FKBP-like"/>
    <property type="match status" value="1"/>
</dbReference>
<comment type="caution">
    <text evidence="4">The sequence shown here is derived from an EMBL/GenBank/DDBJ whole genome shotgun (WGS) entry which is preliminary data.</text>
</comment>
<organism evidence="4 5">
    <name type="scientific">Lacrimispora xylanisolvens</name>
    <dbReference type="NCBI Taxonomy" id="384636"/>
    <lineage>
        <taxon>Bacteria</taxon>
        <taxon>Bacillati</taxon>
        <taxon>Bacillota</taxon>
        <taxon>Clostridia</taxon>
        <taxon>Lachnospirales</taxon>
        <taxon>Lachnospiraceae</taxon>
        <taxon>Lacrimispora</taxon>
    </lineage>
</organism>
<dbReference type="InterPro" id="IPR000297">
    <property type="entry name" value="PPIase_PpiC"/>
</dbReference>
<dbReference type="PANTHER" id="PTHR47245:SF2">
    <property type="entry name" value="PEPTIDYL-PROLYL CIS-TRANS ISOMERASE HP_0175-RELATED"/>
    <property type="match status" value="1"/>
</dbReference>
<dbReference type="OrthoDB" id="14196at2"/>
<sequence length="323" mass="36956">MKNLRRYWGRLLIIAAAVSAMLSGCKTEIPLVSEIKETKLYTLPQSMIILATERNKYQQLYTSQIWGVELPGGQTFETYLMDQVREFLQEMKMMNLLAESKGVTLTSGEKEEMRKASEEFYNSLTPDDIAYMGVSQSDVRFMYEEYYLSNKVVVELTRDMNLEISDSEAKVIDVEEIVMSDKAAADEVLLKLKEQGADFSAIAREYSENGVIERKMGRGEHPGALEDAAFGLAEGEISQVTESQGKYYIIRCVSDYDEAATQERKSGLYTSRKKEAFDQIYAQFKQDNPVTFGNNIWKDLTFSKDDKTTTTSFFEIYKKYFSD</sequence>
<evidence type="ECO:0000313" key="5">
    <source>
        <dbReference type="Proteomes" id="UP000237749"/>
    </source>
</evidence>
<keyword evidence="1" id="KW-0413">Isomerase</keyword>
<accession>A0A2S6HXA1</accession>
<protein>
    <submittedName>
        <fullName evidence="4">Foldase protein PrsA</fullName>
    </submittedName>
</protein>
<keyword evidence="2" id="KW-0732">Signal</keyword>
<dbReference type="RefSeq" id="WP_104435111.1">
    <property type="nucleotide sequence ID" value="NZ_PTJA01000002.1"/>
</dbReference>
<feature type="signal peptide" evidence="2">
    <location>
        <begin position="1"/>
        <end position="22"/>
    </location>
</feature>
<reference evidence="4 5" key="1">
    <citation type="submission" date="2018-02" db="EMBL/GenBank/DDBJ databases">
        <title>Genomic Encyclopedia of Archaeal and Bacterial Type Strains, Phase II (KMG-II): from individual species to whole genera.</title>
        <authorList>
            <person name="Goeker M."/>
        </authorList>
    </citation>
    <scope>NUCLEOTIDE SEQUENCE [LARGE SCALE GENOMIC DNA]</scope>
    <source>
        <strain evidence="4 5">DSM 3808</strain>
    </source>
</reference>
<keyword evidence="1" id="KW-0697">Rotamase</keyword>
<dbReference type="AlphaFoldDB" id="A0A2S6HXA1"/>
<dbReference type="PANTHER" id="PTHR47245">
    <property type="entry name" value="PEPTIDYLPROLYL ISOMERASE"/>
    <property type="match status" value="1"/>
</dbReference>
<dbReference type="Gene3D" id="3.10.50.40">
    <property type="match status" value="1"/>
</dbReference>
<feature type="domain" description="PpiC" evidence="3">
    <location>
        <begin position="169"/>
        <end position="254"/>
    </location>
</feature>
<feature type="chain" id="PRO_5038926730" evidence="2">
    <location>
        <begin position="23"/>
        <end position="323"/>
    </location>
</feature>
<evidence type="ECO:0000256" key="1">
    <source>
        <dbReference type="PROSITE-ProRule" id="PRU00278"/>
    </source>
</evidence>
<evidence type="ECO:0000259" key="3">
    <source>
        <dbReference type="PROSITE" id="PS50198"/>
    </source>
</evidence>
<gene>
    <name evidence="4" type="ORF">BXY41_102232</name>
</gene>
<evidence type="ECO:0000256" key="2">
    <source>
        <dbReference type="SAM" id="SignalP"/>
    </source>
</evidence>
<dbReference type="PROSITE" id="PS50198">
    <property type="entry name" value="PPIC_PPIASE_2"/>
    <property type="match status" value="1"/>
</dbReference>
<dbReference type="InterPro" id="IPR046357">
    <property type="entry name" value="PPIase_dom_sf"/>
</dbReference>
<dbReference type="PROSITE" id="PS51257">
    <property type="entry name" value="PROKAR_LIPOPROTEIN"/>
    <property type="match status" value="1"/>
</dbReference>
<evidence type="ECO:0000313" key="4">
    <source>
        <dbReference type="EMBL" id="PPK82543.1"/>
    </source>
</evidence>
<dbReference type="Proteomes" id="UP000237749">
    <property type="component" value="Unassembled WGS sequence"/>
</dbReference>
<name>A0A2S6HXA1_9FIRM</name>
<dbReference type="Pfam" id="PF00639">
    <property type="entry name" value="Rotamase"/>
    <property type="match status" value="1"/>
</dbReference>
<dbReference type="InterPro" id="IPR050245">
    <property type="entry name" value="PrsA_foldase"/>
</dbReference>
<dbReference type="GO" id="GO:0003755">
    <property type="term" value="F:peptidyl-prolyl cis-trans isomerase activity"/>
    <property type="evidence" value="ECO:0007669"/>
    <property type="project" value="UniProtKB-KW"/>
</dbReference>
<dbReference type="EMBL" id="PTJA01000002">
    <property type="protein sequence ID" value="PPK82543.1"/>
    <property type="molecule type" value="Genomic_DNA"/>
</dbReference>